<dbReference type="Gene3D" id="2.40.160.50">
    <property type="entry name" value="membrane protein fhac: a member of the omp85/tpsb transporter family"/>
    <property type="match status" value="1"/>
</dbReference>
<keyword evidence="4" id="KW-0472">Membrane</keyword>
<evidence type="ECO:0000256" key="5">
    <source>
        <dbReference type="ARBA" id="ARBA00023237"/>
    </source>
</evidence>
<evidence type="ECO:0000313" key="7">
    <source>
        <dbReference type="EMBL" id="SMD45260.1"/>
    </source>
</evidence>
<dbReference type="AlphaFoldDB" id="A0A1W2H8S6"/>
<accession>A0A1W2H8S6</accession>
<dbReference type="PANTHER" id="PTHR12815:SF47">
    <property type="entry name" value="TRANSLOCATION AND ASSEMBLY MODULE SUBUNIT TAMA"/>
    <property type="match status" value="1"/>
</dbReference>
<evidence type="ECO:0000313" key="8">
    <source>
        <dbReference type="Proteomes" id="UP000192333"/>
    </source>
</evidence>
<dbReference type="GO" id="GO:0019867">
    <property type="term" value="C:outer membrane"/>
    <property type="evidence" value="ECO:0007669"/>
    <property type="project" value="InterPro"/>
</dbReference>
<evidence type="ECO:0000256" key="2">
    <source>
        <dbReference type="ARBA" id="ARBA00022692"/>
    </source>
</evidence>
<reference evidence="8" key="1">
    <citation type="submission" date="2017-04" db="EMBL/GenBank/DDBJ databases">
        <authorList>
            <person name="Varghese N."/>
            <person name="Submissions S."/>
        </authorList>
    </citation>
    <scope>NUCLEOTIDE SEQUENCE [LARGE SCALE GENOMIC DNA]</scope>
    <source>
        <strain evidence="8">DSM 16537</strain>
    </source>
</reference>
<protein>
    <submittedName>
        <fullName evidence="7">Outer membrane protein assembly factor BamA</fullName>
    </submittedName>
</protein>
<name>A0A1W2H8S6_9BACT</name>
<dbReference type="Pfam" id="PF01103">
    <property type="entry name" value="Omp85"/>
    <property type="match status" value="1"/>
</dbReference>
<gene>
    <name evidence="7" type="ORF">SAMN00777080_3908</name>
</gene>
<evidence type="ECO:0000259" key="6">
    <source>
        <dbReference type="Pfam" id="PF01103"/>
    </source>
</evidence>
<dbReference type="RefSeq" id="WP_084121997.1">
    <property type="nucleotide sequence ID" value="NZ_LT838813.1"/>
</dbReference>
<keyword evidence="5" id="KW-0998">Cell outer membrane</keyword>
<dbReference type="STRING" id="758820.SAMN00777080_3908"/>
<feature type="domain" description="Bacterial surface antigen (D15)" evidence="6">
    <location>
        <begin position="388"/>
        <end position="736"/>
    </location>
</feature>
<dbReference type="OrthoDB" id="9814535at2"/>
<sequence>MRFLGYIGLVLLLLLGSCGVKKFIPENETLYTGAELVLNADLPNRERKELQSELSGLINPDPNRKLLGTRFRLWAHYKGSKEKPGFINKFLNNQFGEKPVYFSQVNTQRTLDILMNRLENKGYFYGTSEVVKEEKKKNTSLQYQLNFGNAYRLASYEILGDTLSIMKKIDSLKSTTLMKVGERFDLELLKQERTRIERELKTFGYYNFSGDLLIFEADTNQYEDRRFDLYLRLKTEVPEKAIYPYSIKDITVFPDYALNTTLSNADTVSIKGIDVVQEDLVFKPDLLVSYVLFEKGAKFDPQKSRLTSNRLSSIGNFRYVNITFDETDSVRGEDGTYPLDANILLSPLNKRSLRAEVQGVTKSNSFVGPALILTYRNLNIFNGGEIFSLSGKVGYETQIAQGERDRLTSTEFGIQAGLVFPRVLFPTPVMNRFQFAIPKTRISLGYEYQYRSDLYKINSVNTSFGYFWQVNRHVYHEINPISLSLFNLSETTDEFEEILDQNPFLRRSFEQQFIFGWNYTFNYNQLVDSERKNPIFFAATLDFAGNTIRLINQIFGSANPDNIFGLEYAQYSRADFDFRHYWRITKEHNLVTRLFAGAGLPMGNSLSLPFVKQYFSGGPSSVRAFRIRALGPGTFIPEDVTTNGFFDQAGDIRLEANIEYRFPISKYLKGAVFTDAGNVWLFNENDALEGGKFTNKWVEELGVGSGLGLRIDIQLFVLRFDLAIPIRKPWLPEDERWLDRFLIFDSDWRRDNLVLNFAIGYPF</sequence>
<evidence type="ECO:0000256" key="3">
    <source>
        <dbReference type="ARBA" id="ARBA00022729"/>
    </source>
</evidence>
<dbReference type="InterPro" id="IPR039910">
    <property type="entry name" value="D15-like"/>
</dbReference>
<comment type="subcellular location">
    <subcellularLocation>
        <location evidence="1">Membrane</location>
    </subcellularLocation>
</comment>
<dbReference type="InterPro" id="IPR000184">
    <property type="entry name" value="Bac_surfAg_D15"/>
</dbReference>
<dbReference type="Proteomes" id="UP000192333">
    <property type="component" value="Chromosome I"/>
</dbReference>
<evidence type="ECO:0000256" key="1">
    <source>
        <dbReference type="ARBA" id="ARBA00004370"/>
    </source>
</evidence>
<dbReference type="PANTHER" id="PTHR12815">
    <property type="entry name" value="SORTING AND ASSEMBLY MACHINERY SAMM50 PROTEIN FAMILY MEMBER"/>
    <property type="match status" value="1"/>
</dbReference>
<proteinExistence type="predicted"/>
<keyword evidence="3" id="KW-0732">Signal</keyword>
<keyword evidence="8" id="KW-1185">Reference proteome</keyword>
<dbReference type="PROSITE" id="PS51257">
    <property type="entry name" value="PROKAR_LIPOPROTEIN"/>
    <property type="match status" value="1"/>
</dbReference>
<evidence type="ECO:0000256" key="4">
    <source>
        <dbReference type="ARBA" id="ARBA00023136"/>
    </source>
</evidence>
<dbReference type="EMBL" id="LT838813">
    <property type="protein sequence ID" value="SMD45260.1"/>
    <property type="molecule type" value="Genomic_DNA"/>
</dbReference>
<keyword evidence="2" id="KW-0812">Transmembrane</keyword>
<organism evidence="7 8">
    <name type="scientific">Aquiflexum balticum DSM 16537</name>
    <dbReference type="NCBI Taxonomy" id="758820"/>
    <lineage>
        <taxon>Bacteria</taxon>
        <taxon>Pseudomonadati</taxon>
        <taxon>Bacteroidota</taxon>
        <taxon>Cytophagia</taxon>
        <taxon>Cytophagales</taxon>
        <taxon>Cyclobacteriaceae</taxon>
        <taxon>Aquiflexum</taxon>
    </lineage>
</organism>